<feature type="signal peptide" evidence="1">
    <location>
        <begin position="1"/>
        <end position="21"/>
    </location>
</feature>
<evidence type="ECO:0000256" key="1">
    <source>
        <dbReference type="SAM" id="SignalP"/>
    </source>
</evidence>
<dbReference type="KEGG" id="lak:106178853"/>
<feature type="chain" id="PRO_5010160978" evidence="1">
    <location>
        <begin position="22"/>
        <end position="256"/>
    </location>
</feature>
<sequence>MTGNWWRVFSFLLLSATAVEGSTFYMDNSTGSCTSSYKDMYMYSSSHTVKAWNPGKTQMFASYCYMVFNGYLNKLAMNFSSFSATSSINLRFDDFYGYSLKELLILDNSSSTPSSTYYTIGPYLRVNLTMSIPYSTGYSFEFNVWIYNGTSTTLGTRALPISMDNSQHCSPNFIYVNSGQYLWVTAWSPSNTYRSTTSSCTMYFRPANSVDIMAISFASGSLSISNSHVTLSFYDETGTSRDKLKSKGGSAPLNPI</sequence>
<dbReference type="GeneID" id="106178853"/>
<keyword evidence="2" id="KW-1185">Reference proteome</keyword>
<dbReference type="AlphaFoldDB" id="A0A1S3K5Y2"/>
<keyword evidence="1" id="KW-0732">Signal</keyword>
<reference evidence="3" key="1">
    <citation type="submission" date="2025-08" db="UniProtKB">
        <authorList>
            <consortium name="RefSeq"/>
        </authorList>
    </citation>
    <scope>IDENTIFICATION</scope>
    <source>
        <tissue evidence="3">Gonads</tissue>
    </source>
</reference>
<evidence type="ECO:0000313" key="3">
    <source>
        <dbReference type="RefSeq" id="XP_013417661.1"/>
    </source>
</evidence>
<dbReference type="RefSeq" id="XP_013417661.1">
    <property type="nucleotide sequence ID" value="XM_013562207.1"/>
</dbReference>
<proteinExistence type="predicted"/>
<organism evidence="2 3">
    <name type="scientific">Lingula anatina</name>
    <name type="common">Brachiopod</name>
    <name type="synonym">Lingula unguis</name>
    <dbReference type="NCBI Taxonomy" id="7574"/>
    <lineage>
        <taxon>Eukaryota</taxon>
        <taxon>Metazoa</taxon>
        <taxon>Spiralia</taxon>
        <taxon>Lophotrochozoa</taxon>
        <taxon>Brachiopoda</taxon>
        <taxon>Linguliformea</taxon>
        <taxon>Lingulata</taxon>
        <taxon>Lingulida</taxon>
        <taxon>Linguloidea</taxon>
        <taxon>Lingulidae</taxon>
        <taxon>Lingula</taxon>
    </lineage>
</organism>
<accession>A0A1S3K5Y2</accession>
<evidence type="ECO:0000313" key="2">
    <source>
        <dbReference type="Proteomes" id="UP000085678"/>
    </source>
</evidence>
<dbReference type="InParanoid" id="A0A1S3K5Y2"/>
<dbReference type="Proteomes" id="UP000085678">
    <property type="component" value="Unplaced"/>
</dbReference>
<gene>
    <name evidence="3" type="primary">LOC106178853</name>
</gene>
<protein>
    <submittedName>
        <fullName evidence="3">Uncharacterized protein LOC106178853</fullName>
    </submittedName>
</protein>
<name>A0A1S3K5Y2_LINAN</name>